<reference evidence="6" key="2">
    <citation type="submission" date="2023-06" db="EMBL/GenBank/DDBJ databases">
        <authorList>
            <consortium name="Lawrence Berkeley National Laboratory"/>
            <person name="Haridas S."/>
            <person name="Hensen N."/>
            <person name="Bonometti L."/>
            <person name="Westerberg I."/>
            <person name="Brannstrom I.O."/>
            <person name="Guillou S."/>
            <person name="Cros-Aarteil S."/>
            <person name="Calhoun S."/>
            <person name="Kuo A."/>
            <person name="Mondo S."/>
            <person name="Pangilinan J."/>
            <person name="Riley R."/>
            <person name="LaButti K."/>
            <person name="Andreopoulos B."/>
            <person name="Lipzen A."/>
            <person name="Chen C."/>
            <person name="Yanf M."/>
            <person name="Daum C."/>
            <person name="Ng V."/>
            <person name="Clum A."/>
            <person name="Steindorff A."/>
            <person name="Ohm R."/>
            <person name="Martin F."/>
            <person name="Silar P."/>
            <person name="Natvig D."/>
            <person name="Lalanne C."/>
            <person name="Gautier V."/>
            <person name="Ament-velasquez S.L."/>
            <person name="Kruys A."/>
            <person name="Hutchinson M.I."/>
            <person name="Powell A.J."/>
            <person name="Barry K."/>
            <person name="Miller A.N."/>
            <person name="Grigoriev I.V."/>
            <person name="Debuchy R."/>
            <person name="Gladieux P."/>
            <person name="Thoren M.H."/>
            <person name="Johannesson H."/>
        </authorList>
    </citation>
    <scope>NUCLEOTIDE SEQUENCE</scope>
    <source>
        <strain evidence="6">CBS 232.78</strain>
    </source>
</reference>
<dbReference type="PANTHER" id="PTHR43472">
    <property type="entry name" value="PHOSPHORIBOSYLAMINE--GLYCINE LIGASE"/>
    <property type="match status" value="1"/>
</dbReference>
<dbReference type="Pfam" id="PF02844">
    <property type="entry name" value="GARS_N"/>
    <property type="match status" value="1"/>
</dbReference>
<proteinExistence type="predicted"/>
<dbReference type="InterPro" id="IPR020559">
    <property type="entry name" value="PRibGlycinamide_synth_CS"/>
</dbReference>
<gene>
    <name evidence="6" type="ORF">B0H63DRAFT_494330</name>
</gene>
<dbReference type="InterPro" id="IPR011761">
    <property type="entry name" value="ATP-grasp"/>
</dbReference>
<dbReference type="Gene3D" id="3.30.470.20">
    <property type="entry name" value="ATP-grasp fold, B domain"/>
    <property type="match status" value="1"/>
</dbReference>
<evidence type="ECO:0000313" key="6">
    <source>
        <dbReference type="EMBL" id="KAK3385183.1"/>
    </source>
</evidence>
<evidence type="ECO:0000256" key="4">
    <source>
        <dbReference type="PROSITE-ProRule" id="PRU00409"/>
    </source>
</evidence>
<dbReference type="InterPro" id="IPR000115">
    <property type="entry name" value="PRibGlycinamide_synth"/>
</dbReference>
<dbReference type="EMBL" id="JAULSW010000004">
    <property type="protein sequence ID" value="KAK3385183.1"/>
    <property type="molecule type" value="Genomic_DNA"/>
</dbReference>
<dbReference type="AlphaFoldDB" id="A0AAE0NPC7"/>
<feature type="domain" description="ATP-grasp" evidence="5">
    <location>
        <begin position="77"/>
        <end position="273"/>
    </location>
</feature>
<keyword evidence="2 4" id="KW-0547">Nucleotide-binding</keyword>
<protein>
    <submittedName>
        <fullName evidence="6">Bifunctional purine Ade1</fullName>
    </submittedName>
</protein>
<dbReference type="PANTHER" id="PTHR43472:SF1">
    <property type="entry name" value="PHOSPHORIBOSYLAMINE--GLYCINE LIGASE, CHLOROPLASTIC"/>
    <property type="match status" value="1"/>
</dbReference>
<accession>A0AAE0NPC7</accession>
<reference evidence="6" key="1">
    <citation type="journal article" date="2023" name="Mol. Phylogenet. Evol.">
        <title>Genome-scale phylogeny and comparative genomics of the fungal order Sordariales.</title>
        <authorList>
            <person name="Hensen N."/>
            <person name="Bonometti L."/>
            <person name="Westerberg I."/>
            <person name="Brannstrom I.O."/>
            <person name="Guillou S."/>
            <person name="Cros-Aarteil S."/>
            <person name="Calhoun S."/>
            <person name="Haridas S."/>
            <person name="Kuo A."/>
            <person name="Mondo S."/>
            <person name="Pangilinan J."/>
            <person name="Riley R."/>
            <person name="LaButti K."/>
            <person name="Andreopoulos B."/>
            <person name="Lipzen A."/>
            <person name="Chen C."/>
            <person name="Yan M."/>
            <person name="Daum C."/>
            <person name="Ng V."/>
            <person name="Clum A."/>
            <person name="Steindorff A."/>
            <person name="Ohm R.A."/>
            <person name="Martin F."/>
            <person name="Silar P."/>
            <person name="Natvig D.O."/>
            <person name="Lalanne C."/>
            <person name="Gautier V."/>
            <person name="Ament-Velasquez S.L."/>
            <person name="Kruys A."/>
            <person name="Hutchinson M.I."/>
            <person name="Powell A.J."/>
            <person name="Barry K."/>
            <person name="Miller A.N."/>
            <person name="Grigoriev I.V."/>
            <person name="Debuchy R."/>
            <person name="Gladieux P."/>
            <person name="Hiltunen Thoren M."/>
            <person name="Johannesson H."/>
        </authorList>
    </citation>
    <scope>NUCLEOTIDE SEQUENCE</scope>
    <source>
        <strain evidence="6">CBS 232.78</strain>
    </source>
</reference>
<organism evidence="6 7">
    <name type="scientific">Podospora didyma</name>
    <dbReference type="NCBI Taxonomy" id="330526"/>
    <lineage>
        <taxon>Eukaryota</taxon>
        <taxon>Fungi</taxon>
        <taxon>Dikarya</taxon>
        <taxon>Ascomycota</taxon>
        <taxon>Pezizomycotina</taxon>
        <taxon>Sordariomycetes</taxon>
        <taxon>Sordariomycetidae</taxon>
        <taxon>Sordariales</taxon>
        <taxon>Podosporaceae</taxon>
        <taxon>Podospora</taxon>
    </lineage>
</organism>
<evidence type="ECO:0000259" key="5">
    <source>
        <dbReference type="PROSITE" id="PS50975"/>
    </source>
</evidence>
<dbReference type="InterPro" id="IPR020561">
    <property type="entry name" value="PRibGlycinamid_synth_ATP-grasp"/>
</dbReference>
<dbReference type="SUPFAM" id="SSF56059">
    <property type="entry name" value="Glutathione synthetase ATP-binding domain-like"/>
    <property type="match status" value="1"/>
</dbReference>
<dbReference type="GO" id="GO:0005524">
    <property type="term" value="F:ATP binding"/>
    <property type="evidence" value="ECO:0007669"/>
    <property type="project" value="UniProtKB-UniRule"/>
</dbReference>
<evidence type="ECO:0000256" key="3">
    <source>
        <dbReference type="ARBA" id="ARBA00022840"/>
    </source>
</evidence>
<dbReference type="SMART" id="SM01209">
    <property type="entry name" value="GARS_A"/>
    <property type="match status" value="1"/>
</dbReference>
<comment type="caution">
    <text evidence="6">The sequence shown here is derived from an EMBL/GenBank/DDBJ whole genome shotgun (WGS) entry which is preliminary data.</text>
</comment>
<keyword evidence="7" id="KW-1185">Reference proteome</keyword>
<sequence>MEDASLNVLLVGKGGREHSLAWKLTQSPLVKHVYVVPGNGGADGLPNVTNIRRLSGIPCFAPTKEAAEIEGSKTFAKDFMKKYSIPTADYQAFERYEDAKRYLEHVDGSRVVIKVDGLAAGKSVILPADQAEAHHAIHEIMVEKSVFTFRDGETFYSLPPGQDHKRILDGNKGLNTGGMGVYAPLSVVTGDHLNQIDNDIIRPTLAGMKAEGTMTLRAGPDLHWDAFTGVMVTPTGLKVLEYNARFGDPETQTMMMLLAPECDLAAILLACTLGKLSKLPSIQILPGYACNIILSGNTIELNPCPEAQTDGGRVLSVAAYGESLEEAVTLAYVGLRSI</sequence>
<dbReference type="GO" id="GO:0004637">
    <property type="term" value="F:phosphoribosylamine-glycine ligase activity"/>
    <property type="evidence" value="ECO:0007669"/>
    <property type="project" value="InterPro"/>
</dbReference>
<evidence type="ECO:0000256" key="2">
    <source>
        <dbReference type="ARBA" id="ARBA00022741"/>
    </source>
</evidence>
<dbReference type="Gene3D" id="3.40.50.20">
    <property type="match status" value="1"/>
</dbReference>
<keyword evidence="1" id="KW-0436">Ligase</keyword>
<dbReference type="InterPro" id="IPR020562">
    <property type="entry name" value="PRibGlycinamide_synth_N"/>
</dbReference>
<dbReference type="InterPro" id="IPR016185">
    <property type="entry name" value="PreATP-grasp_dom_sf"/>
</dbReference>
<dbReference type="SUPFAM" id="SSF52440">
    <property type="entry name" value="PreATP-grasp domain"/>
    <property type="match status" value="1"/>
</dbReference>
<dbReference type="GO" id="GO:0009113">
    <property type="term" value="P:purine nucleobase biosynthetic process"/>
    <property type="evidence" value="ECO:0007669"/>
    <property type="project" value="InterPro"/>
</dbReference>
<evidence type="ECO:0000256" key="1">
    <source>
        <dbReference type="ARBA" id="ARBA00022598"/>
    </source>
</evidence>
<dbReference type="GO" id="GO:0046872">
    <property type="term" value="F:metal ion binding"/>
    <property type="evidence" value="ECO:0007669"/>
    <property type="project" value="InterPro"/>
</dbReference>
<keyword evidence="3 4" id="KW-0067">ATP-binding</keyword>
<dbReference type="Pfam" id="PF01071">
    <property type="entry name" value="GARS_A"/>
    <property type="match status" value="1"/>
</dbReference>
<evidence type="ECO:0000313" key="7">
    <source>
        <dbReference type="Proteomes" id="UP001285441"/>
    </source>
</evidence>
<dbReference type="PROSITE" id="PS00184">
    <property type="entry name" value="GARS"/>
    <property type="match status" value="1"/>
</dbReference>
<dbReference type="Proteomes" id="UP001285441">
    <property type="component" value="Unassembled WGS sequence"/>
</dbReference>
<dbReference type="PROSITE" id="PS50975">
    <property type="entry name" value="ATP_GRASP"/>
    <property type="match status" value="1"/>
</dbReference>
<name>A0AAE0NPC7_9PEZI</name>